<evidence type="ECO:0000259" key="8">
    <source>
        <dbReference type="Pfam" id="PF06808"/>
    </source>
</evidence>
<accession>A0A7I8D9E1</accession>
<feature type="transmembrane region" description="Helical" evidence="7">
    <location>
        <begin position="82"/>
        <end position="107"/>
    </location>
</feature>
<keyword evidence="5 7" id="KW-1133">Transmembrane helix</keyword>
<dbReference type="GO" id="GO:0005886">
    <property type="term" value="C:plasma membrane"/>
    <property type="evidence" value="ECO:0007669"/>
    <property type="project" value="UniProtKB-SubCell"/>
</dbReference>
<evidence type="ECO:0000313" key="10">
    <source>
        <dbReference type="Proteomes" id="UP000593802"/>
    </source>
</evidence>
<feature type="transmembrane region" description="Helical" evidence="7">
    <location>
        <begin position="138"/>
        <end position="158"/>
    </location>
</feature>
<keyword evidence="3" id="KW-0997">Cell inner membrane</keyword>
<keyword evidence="2" id="KW-1003">Cell membrane</keyword>
<protein>
    <submittedName>
        <fullName evidence="9">C4-dicarboxylate ABC transporter permease</fullName>
    </submittedName>
</protein>
<evidence type="ECO:0000256" key="4">
    <source>
        <dbReference type="ARBA" id="ARBA00022692"/>
    </source>
</evidence>
<feature type="transmembrane region" description="Helical" evidence="7">
    <location>
        <begin position="216"/>
        <end position="234"/>
    </location>
</feature>
<feature type="transmembrane region" description="Helical" evidence="7">
    <location>
        <begin position="240"/>
        <end position="259"/>
    </location>
</feature>
<feature type="transmembrane region" description="Helical" evidence="7">
    <location>
        <begin position="313"/>
        <end position="343"/>
    </location>
</feature>
<gene>
    <name evidence="9" type="ORF">skT53_17480</name>
</gene>
<dbReference type="KEGG" id="eff:skT53_17480"/>
<dbReference type="Proteomes" id="UP000593802">
    <property type="component" value="Chromosome"/>
</dbReference>
<dbReference type="PANTHER" id="PTHR33362">
    <property type="entry name" value="SIALIC ACID TRAP TRANSPORTER PERMEASE PROTEIN SIAT-RELATED"/>
    <property type="match status" value="1"/>
</dbReference>
<feature type="transmembrane region" description="Helical" evidence="7">
    <location>
        <begin position="113"/>
        <end position="131"/>
    </location>
</feature>
<evidence type="ECO:0000256" key="2">
    <source>
        <dbReference type="ARBA" id="ARBA00022475"/>
    </source>
</evidence>
<keyword evidence="10" id="KW-1185">Reference proteome</keyword>
<evidence type="ECO:0000256" key="6">
    <source>
        <dbReference type="ARBA" id="ARBA00023136"/>
    </source>
</evidence>
<evidence type="ECO:0000256" key="5">
    <source>
        <dbReference type="ARBA" id="ARBA00022989"/>
    </source>
</evidence>
<proteinExistence type="predicted"/>
<dbReference type="InterPro" id="IPR010656">
    <property type="entry name" value="DctM"/>
</dbReference>
<name>A0A7I8D9E1_9BACL</name>
<feature type="transmembrane region" description="Helical" evidence="7">
    <location>
        <begin position="271"/>
        <end position="293"/>
    </location>
</feature>
<dbReference type="Pfam" id="PF06808">
    <property type="entry name" value="DctM"/>
    <property type="match status" value="1"/>
</dbReference>
<evidence type="ECO:0000256" key="3">
    <source>
        <dbReference type="ARBA" id="ARBA00022519"/>
    </source>
</evidence>
<evidence type="ECO:0000256" key="7">
    <source>
        <dbReference type="SAM" id="Phobius"/>
    </source>
</evidence>
<keyword evidence="6 7" id="KW-0472">Membrane</keyword>
<feature type="domain" description="TRAP C4-dicarboxylate transport system permease DctM subunit" evidence="8">
    <location>
        <begin position="9"/>
        <end position="415"/>
    </location>
</feature>
<dbReference type="GO" id="GO:0022857">
    <property type="term" value="F:transmembrane transporter activity"/>
    <property type="evidence" value="ECO:0007669"/>
    <property type="project" value="TreeGrafter"/>
</dbReference>
<dbReference type="EMBL" id="AP023366">
    <property type="protein sequence ID" value="BCJ86763.1"/>
    <property type="molecule type" value="Genomic_DNA"/>
</dbReference>
<dbReference type="RefSeq" id="WP_200760727.1">
    <property type="nucleotide sequence ID" value="NZ_AP023366.1"/>
</dbReference>
<keyword evidence="4 7" id="KW-0812">Transmembrane</keyword>
<sequence length="425" mass="45571">MNTTMLFSAFAILLLLRIPIAVSLMLSTVFMFWLSGSFGMWTIPQKVFSALNSVTLIAIPGFVLAGTIMARGGIAKYLIEALRAWVGHISGGLSIVTILACTFFAAISGSSPATAAAIGSIMIPAMVEAGYNKRYAMGLVAASGTLGILIPPSIPLIVYGVVTEESIGKLFMAGVVPGIGVSLVLILYALIYARIKGYGKLDKMSWADRSASTRKAIWGLLLPILILGSIYSGATTPTEASIVASVYSVLVSVFVYREVSWKTWHQILKETIGITGMIMLIIAAATIFSLYMTQEEIPQMIAAAMLSIDLNTALFFVLTAVLFLILGMFLESSSIMLITLPLLLPIMKSLGIDPIHFAVVMIINMEIAQVTPPVGLNLFVISGISKESLGSVCRGSFPFIIVLCICMVIAMIWPGLSLWLPNRLL</sequence>
<feature type="transmembrane region" description="Helical" evidence="7">
    <location>
        <begin position="396"/>
        <end position="420"/>
    </location>
</feature>
<dbReference type="InterPro" id="IPR004681">
    <property type="entry name" value="TRAP_DctM"/>
</dbReference>
<dbReference type="PIRSF" id="PIRSF006066">
    <property type="entry name" value="HI0050"/>
    <property type="match status" value="1"/>
</dbReference>
<feature type="transmembrane region" description="Helical" evidence="7">
    <location>
        <begin position="170"/>
        <end position="195"/>
    </location>
</feature>
<dbReference type="NCBIfam" id="TIGR00786">
    <property type="entry name" value="dctM"/>
    <property type="match status" value="1"/>
</dbReference>
<reference evidence="9 10" key="1">
    <citation type="submission" date="2020-08" db="EMBL/GenBank/DDBJ databases">
        <title>Complete Genome Sequence of Effusibacillus dendaii Strain skT53, Isolated from Farmland soil.</title>
        <authorList>
            <person name="Konishi T."/>
            <person name="Kawasaki H."/>
        </authorList>
    </citation>
    <scope>NUCLEOTIDE SEQUENCE [LARGE SCALE GENOMIC DNA]</scope>
    <source>
        <strain evidence="10">skT53</strain>
    </source>
</reference>
<evidence type="ECO:0000313" key="9">
    <source>
        <dbReference type="EMBL" id="BCJ86763.1"/>
    </source>
</evidence>
<dbReference type="PANTHER" id="PTHR33362:SF5">
    <property type="entry name" value="C4-DICARBOXYLATE TRAP TRANSPORTER LARGE PERMEASE PROTEIN DCTM"/>
    <property type="match status" value="1"/>
</dbReference>
<feature type="transmembrane region" description="Helical" evidence="7">
    <location>
        <begin position="47"/>
        <end position="70"/>
    </location>
</feature>
<dbReference type="AlphaFoldDB" id="A0A7I8D9E1"/>
<evidence type="ECO:0000256" key="1">
    <source>
        <dbReference type="ARBA" id="ARBA00004429"/>
    </source>
</evidence>
<comment type="subcellular location">
    <subcellularLocation>
        <location evidence="1">Cell inner membrane</location>
        <topology evidence="1">Multi-pass membrane protein</topology>
    </subcellularLocation>
</comment>
<organism evidence="9 10">
    <name type="scientific">Effusibacillus dendaii</name>
    <dbReference type="NCBI Taxonomy" id="2743772"/>
    <lineage>
        <taxon>Bacteria</taxon>
        <taxon>Bacillati</taxon>
        <taxon>Bacillota</taxon>
        <taxon>Bacilli</taxon>
        <taxon>Bacillales</taxon>
        <taxon>Alicyclobacillaceae</taxon>
        <taxon>Effusibacillus</taxon>
    </lineage>
</organism>